<gene>
    <name evidence="2" type="ORF">LCGC14_1829340</name>
</gene>
<dbReference type="AlphaFoldDB" id="A0A0F9JG36"/>
<reference evidence="2" key="1">
    <citation type="journal article" date="2015" name="Nature">
        <title>Complex archaea that bridge the gap between prokaryotes and eukaryotes.</title>
        <authorList>
            <person name="Spang A."/>
            <person name="Saw J.H."/>
            <person name="Jorgensen S.L."/>
            <person name="Zaremba-Niedzwiedzka K."/>
            <person name="Martijn J."/>
            <person name="Lind A.E."/>
            <person name="van Eijk R."/>
            <person name="Schleper C."/>
            <person name="Guy L."/>
            <person name="Ettema T.J."/>
        </authorList>
    </citation>
    <scope>NUCLEOTIDE SEQUENCE</scope>
</reference>
<evidence type="ECO:0000313" key="2">
    <source>
        <dbReference type="EMBL" id="KKL97947.1"/>
    </source>
</evidence>
<dbReference type="InterPro" id="IPR022651">
    <property type="entry name" value="S_layer_C"/>
</dbReference>
<sequence length="446" mass="49104">VEINEENIEDAKVKIKGIENGNEFEITSIKYRLEADADGGGDIYIKPGEGLREQLDEPEGMFGDWDIIYNGLDVTGVSEVRIRSSGDDEYNLHFENRRGIEYSIPFASTDGDFKYGDEDDELIYTEGKVFNGTQEYTIPEDAYFVVTDDNDETGNTHILRYESIDEDNNQITFNDEGADSFEVTYEGDEGVDAKGEIIVGGNTYDFYVGPAPDFNIAVDLNNDGKIDGGEANIVIKGGGILDLNPIVNGTLPFTLRTLASEFDEPDADEEIDFIIKDKGDELDIDVTGVNLINHDKGDLESGMTPYGVYVEMEDDDNDDPEDVTIEYPLSQRGVDVSVVMGEVTTTTAASEICGAPTVDINYFLDTEVDADQLDEQPVILVGGPAVNLHTAEVLGLDYPTYGSQLGMQVGESIVELVEEGRENVAMIIYGHSREDTREAVKELLEE</sequence>
<proteinExistence type="predicted"/>
<organism evidence="2">
    <name type="scientific">marine sediment metagenome</name>
    <dbReference type="NCBI Taxonomy" id="412755"/>
    <lineage>
        <taxon>unclassified sequences</taxon>
        <taxon>metagenomes</taxon>
        <taxon>ecological metagenomes</taxon>
    </lineage>
</organism>
<protein>
    <recommendedName>
        <fullName evidence="1">S-layer protein outer domain-containing protein</fullName>
    </recommendedName>
</protein>
<dbReference type="Pfam" id="PF05124">
    <property type="entry name" value="S_layer_C"/>
    <property type="match status" value="1"/>
</dbReference>
<name>A0A0F9JG36_9ZZZZ</name>
<dbReference type="EMBL" id="LAZR01018040">
    <property type="protein sequence ID" value="KKL97947.1"/>
    <property type="molecule type" value="Genomic_DNA"/>
</dbReference>
<feature type="domain" description="S-layer protein outer" evidence="1">
    <location>
        <begin position="184"/>
        <end position="445"/>
    </location>
</feature>
<feature type="non-terminal residue" evidence="2">
    <location>
        <position position="1"/>
    </location>
</feature>
<comment type="caution">
    <text evidence="2">The sequence shown here is derived from an EMBL/GenBank/DDBJ whole genome shotgun (WGS) entry which is preliminary data.</text>
</comment>
<evidence type="ECO:0000259" key="1">
    <source>
        <dbReference type="Pfam" id="PF05124"/>
    </source>
</evidence>
<accession>A0A0F9JG36</accession>